<name>A0A6G1LDU4_9PEZI</name>
<evidence type="ECO:0000313" key="4">
    <source>
        <dbReference type="Proteomes" id="UP000799436"/>
    </source>
</evidence>
<keyword evidence="4" id="KW-1185">Reference proteome</keyword>
<dbReference type="AlphaFoldDB" id="A0A6G1LDU4"/>
<dbReference type="EMBL" id="ML995821">
    <property type="protein sequence ID" value="KAF2771113.1"/>
    <property type="molecule type" value="Genomic_DNA"/>
</dbReference>
<sequence>MKTTMQSLAIILLSAVAATAVPWDYTCEDTCYTIPNVYQGPTAEGYSGCARLARGLAVRAPPLGMYSLAEMEGATFTCFEWRLAQNALMELCAQDVNTPSETAHHKPGATHHEGSPFLALPPELRLVVYDIVLSDLVGDPLGPIYKLPAELPFNDITGFIRLSLVCRDIRHELRHHFEQTYLNKVMLYFHDPYELCRVFKLRSLLASEYGSLRFTFIRHSSAAIHSLQAETNPASSALFDDGIDLVYSIYARYNRPRLCQTHVHKFKHEFDASGLGRAGCPECPRSELRMCTTSDGIGPRIIHQQATCRKPEADRPTARDLGSAPKRDVPD</sequence>
<evidence type="ECO:0000313" key="3">
    <source>
        <dbReference type="EMBL" id="KAF2771113.1"/>
    </source>
</evidence>
<protein>
    <recommendedName>
        <fullName evidence="5">F-box domain-containing protein</fullName>
    </recommendedName>
</protein>
<feature type="signal peptide" evidence="2">
    <location>
        <begin position="1"/>
        <end position="20"/>
    </location>
</feature>
<keyword evidence="2" id="KW-0732">Signal</keyword>
<dbReference type="OrthoDB" id="5314997at2759"/>
<evidence type="ECO:0000256" key="1">
    <source>
        <dbReference type="SAM" id="MobiDB-lite"/>
    </source>
</evidence>
<evidence type="ECO:0008006" key="5">
    <source>
        <dbReference type="Google" id="ProtNLM"/>
    </source>
</evidence>
<accession>A0A6G1LDU4</accession>
<feature type="chain" id="PRO_5026182475" description="F-box domain-containing protein" evidence="2">
    <location>
        <begin position="21"/>
        <end position="331"/>
    </location>
</feature>
<feature type="compositionally biased region" description="Basic and acidic residues" evidence="1">
    <location>
        <begin position="309"/>
        <end position="318"/>
    </location>
</feature>
<organism evidence="3 4">
    <name type="scientific">Teratosphaeria nubilosa</name>
    <dbReference type="NCBI Taxonomy" id="161662"/>
    <lineage>
        <taxon>Eukaryota</taxon>
        <taxon>Fungi</taxon>
        <taxon>Dikarya</taxon>
        <taxon>Ascomycota</taxon>
        <taxon>Pezizomycotina</taxon>
        <taxon>Dothideomycetes</taxon>
        <taxon>Dothideomycetidae</taxon>
        <taxon>Mycosphaerellales</taxon>
        <taxon>Teratosphaeriaceae</taxon>
        <taxon>Teratosphaeria</taxon>
    </lineage>
</organism>
<gene>
    <name evidence="3" type="ORF">EJ03DRAFT_335091</name>
</gene>
<reference evidence="3" key="1">
    <citation type="journal article" date="2020" name="Stud. Mycol.">
        <title>101 Dothideomycetes genomes: a test case for predicting lifestyles and emergence of pathogens.</title>
        <authorList>
            <person name="Haridas S."/>
            <person name="Albert R."/>
            <person name="Binder M."/>
            <person name="Bloem J."/>
            <person name="Labutti K."/>
            <person name="Salamov A."/>
            <person name="Andreopoulos B."/>
            <person name="Baker S."/>
            <person name="Barry K."/>
            <person name="Bills G."/>
            <person name="Bluhm B."/>
            <person name="Cannon C."/>
            <person name="Castanera R."/>
            <person name="Culley D."/>
            <person name="Daum C."/>
            <person name="Ezra D."/>
            <person name="Gonzalez J."/>
            <person name="Henrissat B."/>
            <person name="Kuo A."/>
            <person name="Liang C."/>
            <person name="Lipzen A."/>
            <person name="Lutzoni F."/>
            <person name="Magnuson J."/>
            <person name="Mondo S."/>
            <person name="Nolan M."/>
            <person name="Ohm R."/>
            <person name="Pangilinan J."/>
            <person name="Park H.-J."/>
            <person name="Ramirez L."/>
            <person name="Alfaro M."/>
            <person name="Sun H."/>
            <person name="Tritt A."/>
            <person name="Yoshinaga Y."/>
            <person name="Zwiers L.-H."/>
            <person name="Turgeon B."/>
            <person name="Goodwin S."/>
            <person name="Spatafora J."/>
            <person name="Crous P."/>
            <person name="Grigoriev I."/>
        </authorList>
    </citation>
    <scope>NUCLEOTIDE SEQUENCE</scope>
    <source>
        <strain evidence="3">CBS 116005</strain>
    </source>
</reference>
<dbReference type="Proteomes" id="UP000799436">
    <property type="component" value="Unassembled WGS sequence"/>
</dbReference>
<feature type="region of interest" description="Disordered" evidence="1">
    <location>
        <begin position="305"/>
        <end position="331"/>
    </location>
</feature>
<proteinExistence type="predicted"/>
<evidence type="ECO:0000256" key="2">
    <source>
        <dbReference type="SAM" id="SignalP"/>
    </source>
</evidence>